<dbReference type="AlphaFoldDB" id="A0A6J4PWB3"/>
<organism evidence="1">
    <name type="scientific">uncultured Rubrobacteraceae bacterium</name>
    <dbReference type="NCBI Taxonomy" id="349277"/>
    <lineage>
        <taxon>Bacteria</taxon>
        <taxon>Bacillati</taxon>
        <taxon>Actinomycetota</taxon>
        <taxon>Rubrobacteria</taxon>
        <taxon>Rubrobacterales</taxon>
        <taxon>Rubrobacteraceae</taxon>
        <taxon>environmental samples</taxon>
    </lineage>
</organism>
<gene>
    <name evidence="1" type="ORF">AVDCRST_MAG22-3011</name>
</gene>
<evidence type="ECO:0000313" key="1">
    <source>
        <dbReference type="EMBL" id="CAA9427396.1"/>
    </source>
</evidence>
<protein>
    <submittedName>
        <fullName evidence="1">UPF0410 protein</fullName>
    </submittedName>
</protein>
<reference evidence="1" key="1">
    <citation type="submission" date="2020-02" db="EMBL/GenBank/DDBJ databases">
        <authorList>
            <person name="Meier V. D."/>
        </authorList>
    </citation>
    <scope>NUCLEOTIDE SEQUENCE</scope>
    <source>
        <strain evidence="1">AVDCRST_MAG22</strain>
    </source>
</reference>
<name>A0A6J4PWB3_9ACTN</name>
<accession>A0A6J4PWB3</accession>
<dbReference type="EMBL" id="CADCUV010000139">
    <property type="protein sequence ID" value="CAA9427396.1"/>
    <property type="molecule type" value="Genomic_DNA"/>
</dbReference>
<sequence length="86" mass="10950">GHYYLDHHRRHRWCASKADHAGRRSRWDHRHDLDRYCGGFRRWLLDEPRRYRRRWLYLDHNSRHRRRDHPARYIPRGGGRTNRQKV</sequence>
<feature type="non-terminal residue" evidence="1">
    <location>
        <position position="1"/>
    </location>
</feature>
<feature type="non-terminal residue" evidence="1">
    <location>
        <position position="86"/>
    </location>
</feature>
<proteinExistence type="predicted"/>